<comment type="caution">
    <text evidence="3">The sequence shown here is derived from an EMBL/GenBank/DDBJ whole genome shotgun (WGS) entry which is preliminary data.</text>
</comment>
<dbReference type="Proteomes" id="UP000325315">
    <property type="component" value="Unassembled WGS sequence"/>
</dbReference>
<organism evidence="3 4">
    <name type="scientific">Gossypium australe</name>
    <dbReference type="NCBI Taxonomy" id="47621"/>
    <lineage>
        <taxon>Eukaryota</taxon>
        <taxon>Viridiplantae</taxon>
        <taxon>Streptophyta</taxon>
        <taxon>Embryophyta</taxon>
        <taxon>Tracheophyta</taxon>
        <taxon>Spermatophyta</taxon>
        <taxon>Magnoliopsida</taxon>
        <taxon>eudicotyledons</taxon>
        <taxon>Gunneridae</taxon>
        <taxon>Pentapetalae</taxon>
        <taxon>rosids</taxon>
        <taxon>malvids</taxon>
        <taxon>Malvales</taxon>
        <taxon>Malvaceae</taxon>
        <taxon>Malvoideae</taxon>
        <taxon>Gossypium</taxon>
    </lineage>
</organism>
<feature type="region of interest" description="Disordered" evidence="1">
    <location>
        <begin position="174"/>
        <end position="215"/>
    </location>
</feature>
<evidence type="ECO:0000313" key="4">
    <source>
        <dbReference type="Proteomes" id="UP000325315"/>
    </source>
</evidence>
<protein>
    <submittedName>
        <fullName evidence="3">Gag-Pol polyprotein</fullName>
    </submittedName>
</protein>
<keyword evidence="2" id="KW-1133">Transmembrane helix</keyword>
<evidence type="ECO:0000256" key="1">
    <source>
        <dbReference type="SAM" id="MobiDB-lite"/>
    </source>
</evidence>
<keyword evidence="2" id="KW-0472">Membrane</keyword>
<dbReference type="InterPro" id="IPR032567">
    <property type="entry name" value="RTL1-rel"/>
</dbReference>
<sequence>MTISEYGQEFVRLSKYAREWVPTEADMCKHFEEGLIEDIKLLIGILELREFVVLANQARKADELSKEKKQAEREARVSGKRFISKSQSSTSKKSKKYHDYFTTSVGYFEKERGSQHSNLRSSSPSVTSVRGVSNPKPKCIYSNKYHFGEFHFRSGACYRCGSLDHFLKDFPKRIEKDTDQNSKPSNPASRGRPPRHPGNVSGSRNATKDSIVKSKARAPARTYAIRAKEDGFTPHVITGTFSLLDIDITTLIDPGSTYSYICRNLVSVKNLPVEFTKFVNGELLYVESDKLNGLANVISAISAQKYTRKGYDAYLAYVLDTKVSESKIQSVPVVCEFFDVFMEELPGLPLVREVEFFIDLVSGTTPISIALYRMASTELKELKRPCSTQYLTLGCTSSVCKEEIGIIETLHLNKVTIKNKYPLPQIDDLFDQLKGSTIFLKIDLRSDVPKTAFRTMYGYYEFLMMLFGLANAPAVFLDLMNRIFRQYLDRFCNILGIRVLLSYDICVFGSLCLLFGYVWRSRKGSSLS</sequence>
<dbReference type="AlphaFoldDB" id="A0A5B6WVI4"/>
<dbReference type="InterPro" id="IPR043502">
    <property type="entry name" value="DNA/RNA_pol_sf"/>
</dbReference>
<proteinExistence type="predicted"/>
<dbReference type="PANTHER" id="PTHR15503:SF45">
    <property type="entry name" value="RNA-DIRECTED DNA POLYMERASE HOMOLOG"/>
    <property type="match status" value="1"/>
</dbReference>
<dbReference type="OrthoDB" id="5984676at2759"/>
<feature type="compositionally biased region" description="Polar residues" evidence="1">
    <location>
        <begin position="115"/>
        <end position="131"/>
    </location>
</feature>
<feature type="compositionally biased region" description="Basic and acidic residues" evidence="1">
    <location>
        <begin position="63"/>
        <end position="77"/>
    </location>
</feature>
<accession>A0A5B6WVI4</accession>
<gene>
    <name evidence="3" type="ORF">EPI10_007341</name>
</gene>
<evidence type="ECO:0000256" key="2">
    <source>
        <dbReference type="SAM" id="Phobius"/>
    </source>
</evidence>
<feature type="transmembrane region" description="Helical" evidence="2">
    <location>
        <begin position="457"/>
        <end position="479"/>
    </location>
</feature>
<dbReference type="Gene3D" id="3.30.70.270">
    <property type="match status" value="1"/>
</dbReference>
<keyword evidence="2" id="KW-0812">Transmembrane</keyword>
<dbReference type="CDD" id="cd01647">
    <property type="entry name" value="RT_LTR"/>
    <property type="match status" value="1"/>
</dbReference>
<dbReference type="EMBL" id="SMMG02000002">
    <property type="protein sequence ID" value="KAA3485346.1"/>
    <property type="molecule type" value="Genomic_DNA"/>
</dbReference>
<feature type="region of interest" description="Disordered" evidence="1">
    <location>
        <begin position="63"/>
        <end position="90"/>
    </location>
</feature>
<evidence type="ECO:0000313" key="3">
    <source>
        <dbReference type="EMBL" id="KAA3485346.1"/>
    </source>
</evidence>
<dbReference type="SUPFAM" id="SSF56672">
    <property type="entry name" value="DNA/RNA polymerases"/>
    <property type="match status" value="1"/>
</dbReference>
<name>A0A5B6WVI4_9ROSI</name>
<dbReference type="InterPro" id="IPR043128">
    <property type="entry name" value="Rev_trsase/Diguanyl_cyclase"/>
</dbReference>
<dbReference type="Pfam" id="PF08284">
    <property type="entry name" value="RVP_2"/>
    <property type="match status" value="1"/>
</dbReference>
<feature type="transmembrane region" description="Helical" evidence="2">
    <location>
        <begin position="500"/>
        <end position="519"/>
    </location>
</feature>
<reference evidence="4" key="1">
    <citation type="journal article" date="2019" name="Plant Biotechnol. J.">
        <title>Genome sequencing of the Australian wild diploid species Gossypium australe highlights disease resistance and delayed gland morphogenesis.</title>
        <authorList>
            <person name="Cai Y."/>
            <person name="Cai X."/>
            <person name="Wang Q."/>
            <person name="Wang P."/>
            <person name="Zhang Y."/>
            <person name="Cai C."/>
            <person name="Xu Y."/>
            <person name="Wang K."/>
            <person name="Zhou Z."/>
            <person name="Wang C."/>
            <person name="Geng S."/>
            <person name="Li B."/>
            <person name="Dong Q."/>
            <person name="Hou Y."/>
            <person name="Wang H."/>
            <person name="Ai P."/>
            <person name="Liu Z."/>
            <person name="Yi F."/>
            <person name="Sun M."/>
            <person name="An G."/>
            <person name="Cheng J."/>
            <person name="Zhang Y."/>
            <person name="Shi Q."/>
            <person name="Xie Y."/>
            <person name="Shi X."/>
            <person name="Chang Y."/>
            <person name="Huang F."/>
            <person name="Chen Y."/>
            <person name="Hong S."/>
            <person name="Mi L."/>
            <person name="Sun Q."/>
            <person name="Zhang L."/>
            <person name="Zhou B."/>
            <person name="Peng R."/>
            <person name="Zhang X."/>
            <person name="Liu F."/>
        </authorList>
    </citation>
    <scope>NUCLEOTIDE SEQUENCE [LARGE SCALE GENOMIC DNA]</scope>
    <source>
        <strain evidence="4">cv. PA1801</strain>
    </source>
</reference>
<keyword evidence="4" id="KW-1185">Reference proteome</keyword>
<dbReference type="Gene3D" id="3.10.10.10">
    <property type="entry name" value="HIV Type 1 Reverse Transcriptase, subunit A, domain 1"/>
    <property type="match status" value="1"/>
</dbReference>
<dbReference type="PANTHER" id="PTHR15503">
    <property type="entry name" value="LDOC1 RELATED"/>
    <property type="match status" value="1"/>
</dbReference>
<feature type="region of interest" description="Disordered" evidence="1">
    <location>
        <begin position="112"/>
        <end position="133"/>
    </location>
</feature>